<sequence>MGNILNSILQFISENVLSVITAATAIVSVCISLRTLRQNSKMLEESSRPYITAQIEHIGNAFYLRFKNYGQSAAIIDNIELDENAERVQVEDYITVFEDFCGNTIPPNYSFMTCIRQDNVSGEENKISIDIKYHSAVRKYTEHVEINLAAYKKVLEARRNIDRNNAEVVIGKTLQDLVFAVEKQQ</sequence>
<evidence type="ECO:0000313" key="3">
    <source>
        <dbReference type="Proteomes" id="UP000442619"/>
    </source>
</evidence>
<dbReference type="EMBL" id="VUNM01000026">
    <property type="protein sequence ID" value="MST89855.1"/>
    <property type="molecule type" value="Genomic_DNA"/>
</dbReference>
<dbReference type="Proteomes" id="UP000442619">
    <property type="component" value="Unassembled WGS sequence"/>
</dbReference>
<dbReference type="RefSeq" id="WP_154517602.1">
    <property type="nucleotide sequence ID" value="NZ_VUNM01000026.1"/>
</dbReference>
<protein>
    <submittedName>
        <fullName evidence="2">Uncharacterized protein</fullName>
    </submittedName>
</protein>
<keyword evidence="3" id="KW-1185">Reference proteome</keyword>
<keyword evidence="1" id="KW-0812">Transmembrane</keyword>
<keyword evidence="1" id="KW-1133">Transmembrane helix</keyword>
<gene>
    <name evidence="2" type="ORF">FYJ79_09770</name>
</gene>
<proteinExistence type="predicted"/>
<evidence type="ECO:0000313" key="2">
    <source>
        <dbReference type="EMBL" id="MST89855.1"/>
    </source>
</evidence>
<feature type="transmembrane region" description="Helical" evidence="1">
    <location>
        <begin position="16"/>
        <end position="36"/>
    </location>
</feature>
<accession>A0A844FW83</accession>
<dbReference type="AlphaFoldDB" id="A0A844FW83"/>
<comment type="caution">
    <text evidence="2">The sequence shown here is derived from an EMBL/GenBank/DDBJ whole genome shotgun (WGS) entry which is preliminary data.</text>
</comment>
<evidence type="ECO:0000256" key="1">
    <source>
        <dbReference type="SAM" id="Phobius"/>
    </source>
</evidence>
<name>A0A844FW83_9FIRM</name>
<organism evidence="2 3">
    <name type="scientific">Sharpea porci</name>
    <dbReference type="NCBI Taxonomy" id="2652286"/>
    <lineage>
        <taxon>Bacteria</taxon>
        <taxon>Bacillati</taxon>
        <taxon>Bacillota</taxon>
        <taxon>Erysipelotrichia</taxon>
        <taxon>Erysipelotrichales</taxon>
        <taxon>Coprobacillaceae</taxon>
        <taxon>Sharpea</taxon>
    </lineage>
</organism>
<keyword evidence="1" id="KW-0472">Membrane</keyword>
<reference evidence="2 3" key="1">
    <citation type="submission" date="2019-08" db="EMBL/GenBank/DDBJ databases">
        <title>In-depth cultivation of the pig gut microbiome towards novel bacterial diversity and tailored functional studies.</title>
        <authorList>
            <person name="Wylensek D."/>
            <person name="Hitch T.C.A."/>
            <person name="Clavel T."/>
        </authorList>
    </citation>
    <scope>NUCLEOTIDE SEQUENCE [LARGE SCALE GENOMIC DNA]</scope>
    <source>
        <strain evidence="2 3">CA-Schmier-601-WT-3</strain>
    </source>
</reference>